<dbReference type="EMBL" id="JAOB01000093">
    <property type="protein sequence ID" value="EUA06678.1"/>
    <property type="molecule type" value="Genomic_DNA"/>
</dbReference>
<evidence type="ECO:0000259" key="7">
    <source>
        <dbReference type="Pfam" id="PF03176"/>
    </source>
</evidence>
<comment type="subcellular location">
    <subcellularLocation>
        <location evidence="1">Cell membrane</location>
        <topology evidence="1">Multi-pass membrane protein</topology>
    </subcellularLocation>
</comment>
<organism evidence="8">
    <name type="scientific">Mycobacterium xenopi 4042</name>
    <dbReference type="NCBI Taxonomy" id="1299334"/>
    <lineage>
        <taxon>Bacteria</taxon>
        <taxon>Bacillati</taxon>
        <taxon>Actinomycetota</taxon>
        <taxon>Actinomycetes</taxon>
        <taxon>Mycobacteriales</taxon>
        <taxon>Mycobacteriaceae</taxon>
        <taxon>Mycobacterium</taxon>
    </lineage>
</organism>
<reference evidence="8" key="1">
    <citation type="submission" date="2014-01" db="EMBL/GenBank/DDBJ databases">
        <authorList>
            <person name="Brown-Elliot B."/>
            <person name="Wallace R."/>
            <person name="Lenaerts A."/>
            <person name="Ordway D."/>
            <person name="DeGroote M.A."/>
            <person name="Parker T."/>
            <person name="Sizemore C."/>
            <person name="Tallon L.J."/>
            <person name="Sadzewicz L.K."/>
            <person name="Sengamalay N."/>
            <person name="Fraser C.M."/>
            <person name="Hine E."/>
            <person name="Shefchek K.A."/>
            <person name="Das S.P."/>
            <person name="Tettelin H."/>
        </authorList>
    </citation>
    <scope>NUCLEOTIDE SEQUENCE [LARGE SCALE GENOMIC DNA]</scope>
    <source>
        <strain evidence="8">4042</strain>
    </source>
</reference>
<dbReference type="Pfam" id="PF03176">
    <property type="entry name" value="MMPL"/>
    <property type="match status" value="1"/>
</dbReference>
<proteinExistence type="inferred from homology"/>
<dbReference type="AlphaFoldDB" id="X7YJH8"/>
<name>X7YJH8_MYCXE</name>
<evidence type="ECO:0000256" key="1">
    <source>
        <dbReference type="ARBA" id="ARBA00004651"/>
    </source>
</evidence>
<dbReference type="PANTHER" id="PTHR33406">
    <property type="entry name" value="MEMBRANE PROTEIN MJ1562-RELATED"/>
    <property type="match status" value="1"/>
</dbReference>
<evidence type="ECO:0000256" key="5">
    <source>
        <dbReference type="ARBA" id="ARBA00022989"/>
    </source>
</evidence>
<keyword evidence="6" id="KW-0472">Membrane</keyword>
<dbReference type="InterPro" id="IPR004869">
    <property type="entry name" value="MMPL_dom"/>
</dbReference>
<dbReference type="InterPro" id="IPR050545">
    <property type="entry name" value="Mycobact_MmpL"/>
</dbReference>
<evidence type="ECO:0000313" key="8">
    <source>
        <dbReference type="EMBL" id="EUA06678.1"/>
    </source>
</evidence>
<protein>
    <submittedName>
        <fullName evidence="8">MMPL family protein</fullName>
    </submittedName>
</protein>
<dbReference type="PANTHER" id="PTHR33406:SF6">
    <property type="entry name" value="MEMBRANE PROTEIN YDGH-RELATED"/>
    <property type="match status" value="1"/>
</dbReference>
<keyword evidence="5" id="KW-1133">Transmembrane helix</keyword>
<evidence type="ECO:0000256" key="6">
    <source>
        <dbReference type="ARBA" id="ARBA00023136"/>
    </source>
</evidence>
<feature type="domain" description="Membrane transport protein MMPL" evidence="7">
    <location>
        <begin position="38"/>
        <end position="112"/>
    </location>
</feature>
<dbReference type="GO" id="GO:0005886">
    <property type="term" value="C:plasma membrane"/>
    <property type="evidence" value="ECO:0007669"/>
    <property type="project" value="UniProtKB-SubCell"/>
</dbReference>
<evidence type="ECO:0000256" key="3">
    <source>
        <dbReference type="ARBA" id="ARBA00022475"/>
    </source>
</evidence>
<accession>X7YJH8</accession>
<keyword evidence="4" id="KW-0812">Transmembrane</keyword>
<comment type="caution">
    <text evidence="8">The sequence shown here is derived from an EMBL/GenBank/DDBJ whole genome shotgun (WGS) entry which is preliminary data.</text>
</comment>
<gene>
    <name evidence="8" type="ORF">I553_0453</name>
</gene>
<evidence type="ECO:0000256" key="2">
    <source>
        <dbReference type="ARBA" id="ARBA00010157"/>
    </source>
</evidence>
<evidence type="ECO:0000256" key="4">
    <source>
        <dbReference type="ARBA" id="ARBA00022692"/>
    </source>
</evidence>
<sequence length="133" mass="14844">MVRVLAIPIIAFWALLAVSTNTFMPQVERVAEELAGPMVPHYAPSQRALLRIGEKFHESDSTNLTMVVLEADRPLGGVDHRYYDDLVRRLKGDPEHVQYVMDLWGKPITAAGRRAWTARPPTCCCGSRAISAK</sequence>
<keyword evidence="3" id="KW-1003">Cell membrane</keyword>
<comment type="similarity">
    <text evidence="2">Belongs to the resistance-nodulation-cell division (RND) (TC 2.A.6) family. MmpL subfamily.</text>
</comment>
<dbReference type="PATRIC" id="fig|1299334.3.peg.10037"/>